<reference evidence="1" key="1">
    <citation type="submission" date="2022-02" db="EMBL/GenBank/DDBJ databases">
        <title>Plant Genome Project.</title>
        <authorList>
            <person name="Zhang R.-G."/>
        </authorList>
    </citation>
    <scope>NUCLEOTIDE SEQUENCE</scope>
    <source>
        <strain evidence="1">AT1</strain>
    </source>
</reference>
<evidence type="ECO:0000313" key="2">
    <source>
        <dbReference type="Proteomes" id="UP001062846"/>
    </source>
</evidence>
<comment type="caution">
    <text evidence="1">The sequence shown here is derived from an EMBL/GenBank/DDBJ whole genome shotgun (WGS) entry which is preliminary data.</text>
</comment>
<sequence length="635" mass="70759">MAKRKALELIRGDHRGQYVRLWAYCEMVRIQNPSSIVKIKVDTESFPEGGLVFERIFISYDGHLRGFLSGCRPIIRLDVYFLKDPFGGHLMHAVARDANNQMFPLAFTVVESETKASWTWFMGLLVNMIGDPEKRGWCFVSDKRKGLTQTFAELYPNVEHRYCIRHMYSNFSKVYKGKKWKDLMWKATSVYTVQEFEYHMNAIKKIDEGAYEYLISEDPKTWARCMYGLRSKCNRMDNNTSKAFNQAIKDARDEPILTMLESIRRKWDVCRIPCQHGMAAIITDKSNLEEFVDECFHISTFAKIYDFTIKPIPNQTIWVCKDLAPIEPPLFRVKSGRPKKNRRKGPDEPKNPTGGPSKGVKKYYTCLKCRICKQPGHNSRTCPQKPTSTTVEQKMAMAENLEMIMAEEMIIAEERELVPCTSSGREKDKNTGSGRGARGGKIAANGGRGKGTKGRGGRGKVGGGGTGRGGTMVVEGTGKGGNPTPNKGQVVVGGRGGGKGRGGSTPALPGVVIKERCEQHGGNNGKCKEPTIGKGKEPSYCKSQSTNSNVWRCRNYCPKGWATKHTAFIICVNEGWRRSTRLGNAVFWSRPSSSSGASCASGSATMPTIPIPRLDSQGATSTPKFDSEICHLNRF</sequence>
<gene>
    <name evidence="1" type="ORF">RHMOL_Rhmol09G0157200</name>
</gene>
<organism evidence="1 2">
    <name type="scientific">Rhododendron molle</name>
    <name type="common">Chinese azalea</name>
    <name type="synonym">Azalea mollis</name>
    <dbReference type="NCBI Taxonomy" id="49168"/>
    <lineage>
        <taxon>Eukaryota</taxon>
        <taxon>Viridiplantae</taxon>
        <taxon>Streptophyta</taxon>
        <taxon>Embryophyta</taxon>
        <taxon>Tracheophyta</taxon>
        <taxon>Spermatophyta</taxon>
        <taxon>Magnoliopsida</taxon>
        <taxon>eudicotyledons</taxon>
        <taxon>Gunneridae</taxon>
        <taxon>Pentapetalae</taxon>
        <taxon>asterids</taxon>
        <taxon>Ericales</taxon>
        <taxon>Ericaceae</taxon>
        <taxon>Ericoideae</taxon>
        <taxon>Rhodoreae</taxon>
        <taxon>Rhododendron</taxon>
    </lineage>
</organism>
<dbReference type="EMBL" id="CM046396">
    <property type="protein sequence ID" value="KAI8539131.1"/>
    <property type="molecule type" value="Genomic_DNA"/>
</dbReference>
<proteinExistence type="predicted"/>
<accession>A0ACC0MED8</accession>
<evidence type="ECO:0000313" key="1">
    <source>
        <dbReference type="EMBL" id="KAI8539131.1"/>
    </source>
</evidence>
<protein>
    <submittedName>
        <fullName evidence="1">Uncharacterized protein</fullName>
    </submittedName>
</protein>
<keyword evidence="2" id="KW-1185">Reference proteome</keyword>
<name>A0ACC0MED8_RHOML</name>
<dbReference type="Proteomes" id="UP001062846">
    <property type="component" value="Chromosome 9"/>
</dbReference>